<accession>A0ABW3Y2W2</accession>
<keyword evidence="2 3" id="KW-0326">Glycosidase</keyword>
<feature type="chain" id="PRO_5046754498" evidence="4">
    <location>
        <begin position="20"/>
        <end position="330"/>
    </location>
</feature>
<dbReference type="EMBL" id="JBHTMY010000002">
    <property type="protein sequence ID" value="MFD1315079.1"/>
    <property type="molecule type" value="Genomic_DNA"/>
</dbReference>
<dbReference type="EC" id="3.2.1.-" evidence="6"/>
<evidence type="ECO:0000256" key="3">
    <source>
        <dbReference type="RuleBase" id="RU361153"/>
    </source>
</evidence>
<dbReference type="PANTHER" id="PTHR34142">
    <property type="entry name" value="ENDO-BETA-1,4-GLUCANASE A"/>
    <property type="match status" value="1"/>
</dbReference>
<name>A0ABW3Y2W2_9FLAO</name>
<reference evidence="7" key="1">
    <citation type="journal article" date="2019" name="Int. J. Syst. Evol. Microbiol.">
        <title>The Global Catalogue of Microorganisms (GCM) 10K type strain sequencing project: providing services to taxonomists for standard genome sequencing and annotation.</title>
        <authorList>
            <consortium name="The Broad Institute Genomics Platform"/>
            <consortium name="The Broad Institute Genome Sequencing Center for Infectious Disease"/>
            <person name="Wu L."/>
            <person name="Ma J."/>
        </authorList>
    </citation>
    <scope>NUCLEOTIDE SEQUENCE [LARGE SCALE GENOMIC DNA]</scope>
    <source>
        <strain evidence="7">CCUG 61485</strain>
    </source>
</reference>
<dbReference type="PANTHER" id="PTHR34142:SF1">
    <property type="entry name" value="GLYCOSIDE HYDROLASE FAMILY 5 DOMAIN-CONTAINING PROTEIN"/>
    <property type="match status" value="1"/>
</dbReference>
<evidence type="ECO:0000256" key="2">
    <source>
        <dbReference type="ARBA" id="ARBA00023295"/>
    </source>
</evidence>
<feature type="domain" description="Glycoside hydrolase family 5" evidence="5">
    <location>
        <begin position="36"/>
        <end position="301"/>
    </location>
</feature>
<keyword evidence="7" id="KW-1185">Reference proteome</keyword>
<feature type="signal peptide" evidence="4">
    <location>
        <begin position="1"/>
        <end position="19"/>
    </location>
</feature>
<dbReference type="InterPro" id="IPR001547">
    <property type="entry name" value="Glyco_hydro_5"/>
</dbReference>
<comment type="similarity">
    <text evidence="3">Belongs to the glycosyl hydrolase 5 (cellulase A) family.</text>
</comment>
<protein>
    <submittedName>
        <fullName evidence="6">Glycoside hydrolase family 5 protein</fullName>
        <ecNumber evidence="6">3.2.1.-</ecNumber>
    </submittedName>
</protein>
<evidence type="ECO:0000256" key="1">
    <source>
        <dbReference type="ARBA" id="ARBA00022801"/>
    </source>
</evidence>
<dbReference type="InterPro" id="IPR017853">
    <property type="entry name" value="GH"/>
</dbReference>
<proteinExistence type="inferred from homology"/>
<dbReference type="SUPFAM" id="SSF51445">
    <property type="entry name" value="(Trans)glycosidases"/>
    <property type="match status" value="1"/>
</dbReference>
<evidence type="ECO:0000313" key="6">
    <source>
        <dbReference type="EMBL" id="MFD1315079.1"/>
    </source>
</evidence>
<gene>
    <name evidence="6" type="ORF">ACFQ39_05580</name>
</gene>
<sequence>MKISGLFFIIFIFSLSAIAQQKLDRITVENNEFINSKGEKIVFRGLNASDPDKLEREGQWNKRYFEAIKSWNANVVRFPVHPSAWQKRGEAAYLELLDQGIAWAEELGLYVIIDWHSIGNLQTELYQHDMYKTSKKETFDFWQVIAQKYGENPTVAFYELFNEPTTNNDQYGKLTWEQWKHLNEKMIYLIRQNGGKGIPLVAGFDWAYSLTEVKDHPIKDKDIGYVSHPYPQKNNDARSQQWTKDWGYVKDKYPVILTEIGYCAPDYEGAHIPVKSDATYVEAITSYADQKNISYVVWVFDTNWAPRLIEDWEFTPAPHGKVWKQKMLSY</sequence>
<keyword evidence="1 3" id="KW-0378">Hydrolase</keyword>
<evidence type="ECO:0000259" key="5">
    <source>
        <dbReference type="Pfam" id="PF00150"/>
    </source>
</evidence>
<evidence type="ECO:0000313" key="7">
    <source>
        <dbReference type="Proteomes" id="UP001597201"/>
    </source>
</evidence>
<dbReference type="GO" id="GO:0016798">
    <property type="term" value="F:hydrolase activity, acting on glycosyl bonds"/>
    <property type="evidence" value="ECO:0007669"/>
    <property type="project" value="UniProtKB-KW"/>
</dbReference>
<evidence type="ECO:0000256" key="4">
    <source>
        <dbReference type="SAM" id="SignalP"/>
    </source>
</evidence>
<dbReference type="Gene3D" id="3.20.20.80">
    <property type="entry name" value="Glycosidases"/>
    <property type="match status" value="1"/>
</dbReference>
<organism evidence="6 7">
    <name type="scientific">Namhaeicola litoreus</name>
    <dbReference type="NCBI Taxonomy" id="1052145"/>
    <lineage>
        <taxon>Bacteria</taxon>
        <taxon>Pseudomonadati</taxon>
        <taxon>Bacteroidota</taxon>
        <taxon>Flavobacteriia</taxon>
        <taxon>Flavobacteriales</taxon>
        <taxon>Flavobacteriaceae</taxon>
        <taxon>Namhaeicola</taxon>
    </lineage>
</organism>
<dbReference type="RefSeq" id="WP_377177002.1">
    <property type="nucleotide sequence ID" value="NZ_JBHTMY010000002.1"/>
</dbReference>
<comment type="caution">
    <text evidence="6">The sequence shown here is derived from an EMBL/GenBank/DDBJ whole genome shotgun (WGS) entry which is preliminary data.</text>
</comment>
<dbReference type="Pfam" id="PF00150">
    <property type="entry name" value="Cellulase"/>
    <property type="match status" value="1"/>
</dbReference>
<dbReference type="Proteomes" id="UP001597201">
    <property type="component" value="Unassembled WGS sequence"/>
</dbReference>
<keyword evidence="4" id="KW-0732">Signal</keyword>